<feature type="domain" description="Peptidase S11 D-alanyl-D-alanine carboxypeptidase A N-terminal" evidence="1">
    <location>
        <begin position="81"/>
        <end position="284"/>
    </location>
</feature>
<dbReference type="Proteomes" id="UP000298127">
    <property type="component" value="Unassembled WGS sequence"/>
</dbReference>
<comment type="caution">
    <text evidence="2">The sequence shown here is derived from an EMBL/GenBank/DDBJ whole genome shotgun (WGS) entry which is preliminary data.</text>
</comment>
<evidence type="ECO:0000259" key="1">
    <source>
        <dbReference type="Pfam" id="PF00768"/>
    </source>
</evidence>
<dbReference type="EMBL" id="SPQZ01000002">
    <property type="protein sequence ID" value="TFV99102.1"/>
    <property type="molecule type" value="Genomic_DNA"/>
</dbReference>
<dbReference type="AlphaFoldDB" id="A0A4Y9R5B6"/>
<accession>A0A4Y9R5B6</accession>
<gene>
    <name evidence="2" type="ORF">E4M00_06290</name>
</gene>
<keyword evidence="2" id="KW-0645">Protease</keyword>
<name>A0A4Y9R5B6_9MICO</name>
<evidence type="ECO:0000313" key="3">
    <source>
        <dbReference type="Proteomes" id="UP000298127"/>
    </source>
</evidence>
<protein>
    <submittedName>
        <fullName evidence="2">D-alanyl-D-alanine carboxypeptidase</fullName>
    </submittedName>
</protein>
<keyword evidence="3" id="KW-1185">Reference proteome</keyword>
<dbReference type="Gene3D" id="3.40.710.10">
    <property type="entry name" value="DD-peptidase/beta-lactamase superfamily"/>
    <property type="match status" value="1"/>
</dbReference>
<sequence length="413" mass="41689">MPLSRRQVYRRRRILVFSALALVLAAVIYGTTTLTAAVPATAASVTQPTVATQPAAQLTWPDFGSGAVGAVGFDGLLGSHGDPDAAVPIASITKVITALVVLDAKPIPAGEEGPTITYTDADVDIYYEQVAENASVAPVSAGLELSEKQSLTVMLLPSAGNYSQSLAIWAFGSVDAYLDAAQKWVADQGLTNTTVADTSGLSDSSASSPTDLVALAKIAVADPTLTSIVSQKSADIPGVGVVQNTNKMLGTHGVDGIKTGTNDNSGATLLFSAKYTVGSQSVTVVGTLLGGASMGDHDVLDAAVGTVLDGVAAGFHEVQLTTEGAPAATYTSLWGDTATAVSAKAASVLTWSDTAVSGVAKAGSVQEAADGDTVGSLTFTVGEQTIEVPLVLMGSIKGPDAGWRLSHPGELAG</sequence>
<dbReference type="RefSeq" id="WP_135119583.1">
    <property type="nucleotide sequence ID" value="NZ_SPQZ01000002.1"/>
</dbReference>
<keyword evidence="2" id="KW-0378">Hydrolase</keyword>
<dbReference type="Pfam" id="PF00768">
    <property type="entry name" value="Peptidase_S11"/>
    <property type="match status" value="1"/>
</dbReference>
<proteinExistence type="predicted"/>
<reference evidence="2 3" key="1">
    <citation type="journal article" date="2018" name="J. Microbiol.">
        <title>Leifsonia flava sp. nov., a novel actinobacterium isolated from the rhizosphere of Aquilegia viridiflora.</title>
        <authorList>
            <person name="Cai Y."/>
            <person name="Tao W.Z."/>
            <person name="Ma Y.J."/>
            <person name="Cheng J."/>
            <person name="Zhang M.Y."/>
            <person name="Zhang Y.X."/>
        </authorList>
    </citation>
    <scope>NUCLEOTIDE SEQUENCE [LARGE SCALE GENOMIC DNA]</scope>
    <source>
        <strain evidence="2 3">SYP-B2174</strain>
    </source>
</reference>
<dbReference type="GO" id="GO:0006508">
    <property type="term" value="P:proteolysis"/>
    <property type="evidence" value="ECO:0007669"/>
    <property type="project" value="InterPro"/>
</dbReference>
<organism evidence="2 3">
    <name type="scientific">Orlajensenia leifsoniae</name>
    <dbReference type="NCBI Taxonomy" id="2561933"/>
    <lineage>
        <taxon>Bacteria</taxon>
        <taxon>Bacillati</taxon>
        <taxon>Actinomycetota</taxon>
        <taxon>Actinomycetes</taxon>
        <taxon>Micrococcales</taxon>
        <taxon>Microbacteriaceae</taxon>
        <taxon>Orlajensenia</taxon>
    </lineage>
</organism>
<keyword evidence="2" id="KW-0121">Carboxypeptidase</keyword>
<dbReference type="SUPFAM" id="SSF56601">
    <property type="entry name" value="beta-lactamase/transpeptidase-like"/>
    <property type="match status" value="1"/>
</dbReference>
<dbReference type="GO" id="GO:0009002">
    <property type="term" value="F:serine-type D-Ala-D-Ala carboxypeptidase activity"/>
    <property type="evidence" value="ECO:0007669"/>
    <property type="project" value="InterPro"/>
</dbReference>
<dbReference type="InterPro" id="IPR001967">
    <property type="entry name" value="Peptidase_S11_N"/>
</dbReference>
<dbReference type="InterPro" id="IPR012338">
    <property type="entry name" value="Beta-lactam/transpept-like"/>
</dbReference>
<evidence type="ECO:0000313" key="2">
    <source>
        <dbReference type="EMBL" id="TFV99102.1"/>
    </source>
</evidence>